<evidence type="ECO:0000313" key="1">
    <source>
        <dbReference type="EMBL" id="EEF49097.1"/>
    </source>
</evidence>
<organism evidence="1 2">
    <name type="scientific">Ricinus communis</name>
    <name type="common">Castor bean</name>
    <dbReference type="NCBI Taxonomy" id="3988"/>
    <lineage>
        <taxon>Eukaryota</taxon>
        <taxon>Viridiplantae</taxon>
        <taxon>Streptophyta</taxon>
        <taxon>Embryophyta</taxon>
        <taxon>Tracheophyta</taxon>
        <taxon>Spermatophyta</taxon>
        <taxon>Magnoliopsida</taxon>
        <taxon>eudicotyledons</taxon>
        <taxon>Gunneridae</taxon>
        <taxon>Pentapetalae</taxon>
        <taxon>rosids</taxon>
        <taxon>fabids</taxon>
        <taxon>Malpighiales</taxon>
        <taxon>Euphorbiaceae</taxon>
        <taxon>Acalyphoideae</taxon>
        <taxon>Acalypheae</taxon>
        <taxon>Ricinus</taxon>
    </lineage>
</organism>
<dbReference type="EMBL" id="EQ973781">
    <property type="protein sequence ID" value="EEF49097.1"/>
    <property type="molecule type" value="Genomic_DNA"/>
</dbReference>
<evidence type="ECO:0000313" key="2">
    <source>
        <dbReference type="Proteomes" id="UP000008311"/>
    </source>
</evidence>
<sequence>MFKIWIIYLQSSIQLVKGTRESAEVERVKIGIGLQALGCSAMEMRKATAISVPSILWLQKLEVY</sequence>
<dbReference type="Proteomes" id="UP000008311">
    <property type="component" value="Unassembled WGS sequence"/>
</dbReference>
<reference evidence="2" key="1">
    <citation type="journal article" date="2010" name="Nat. Biotechnol.">
        <title>Draft genome sequence of the oilseed species Ricinus communis.</title>
        <authorList>
            <person name="Chan A.P."/>
            <person name="Crabtree J."/>
            <person name="Zhao Q."/>
            <person name="Lorenzi H."/>
            <person name="Orvis J."/>
            <person name="Puiu D."/>
            <person name="Melake-Berhan A."/>
            <person name="Jones K.M."/>
            <person name="Redman J."/>
            <person name="Chen G."/>
            <person name="Cahoon E.B."/>
            <person name="Gedil M."/>
            <person name="Stanke M."/>
            <person name="Haas B.J."/>
            <person name="Wortman J.R."/>
            <person name="Fraser-Liggett C.M."/>
            <person name="Ravel J."/>
            <person name="Rabinowicz P.D."/>
        </authorList>
    </citation>
    <scope>NUCLEOTIDE SEQUENCE [LARGE SCALE GENOMIC DNA]</scope>
    <source>
        <strain evidence="2">cv. Hale</strain>
    </source>
</reference>
<name>B9RIX5_RICCO</name>
<proteinExistence type="predicted"/>
<gene>
    <name evidence="1" type="ORF">RCOM_1583440</name>
</gene>
<protein>
    <submittedName>
        <fullName evidence="1">Uncharacterized protein</fullName>
    </submittedName>
</protein>
<accession>B9RIX5</accession>
<keyword evidence="2" id="KW-1185">Reference proteome</keyword>
<dbReference type="InParanoid" id="B9RIX5"/>
<dbReference type="AlphaFoldDB" id="B9RIX5"/>